<protein>
    <recommendedName>
        <fullName evidence="4">7TM GPCR serpentine receptor class x (Srx) domain-containing protein</fullName>
    </recommendedName>
</protein>
<dbReference type="PANTHER" id="PTHR23021">
    <property type="entry name" value="SERPENTINE RECEPTOR, CLASS T"/>
    <property type="match status" value="1"/>
</dbReference>
<feature type="transmembrane region" description="Helical" evidence="1">
    <location>
        <begin position="141"/>
        <end position="160"/>
    </location>
</feature>
<proteinExistence type="predicted"/>
<evidence type="ECO:0000313" key="2">
    <source>
        <dbReference type="EMBL" id="EYB83398.1"/>
    </source>
</evidence>
<name>A0A016RYF7_9BILA</name>
<keyword evidence="1" id="KW-0812">Transmembrane</keyword>
<evidence type="ECO:0008006" key="4">
    <source>
        <dbReference type="Google" id="ProtNLM"/>
    </source>
</evidence>
<dbReference type="OrthoDB" id="5831077at2759"/>
<feature type="transmembrane region" description="Helical" evidence="1">
    <location>
        <begin position="258"/>
        <end position="277"/>
    </location>
</feature>
<accession>A0A016RYF7</accession>
<dbReference type="EMBL" id="JARK01001672">
    <property type="protein sequence ID" value="EYB83398.1"/>
    <property type="molecule type" value="Genomic_DNA"/>
</dbReference>
<feature type="transmembrane region" description="Helical" evidence="1">
    <location>
        <begin position="172"/>
        <end position="189"/>
    </location>
</feature>
<keyword evidence="1" id="KW-1133">Transmembrane helix</keyword>
<dbReference type="Proteomes" id="UP000024635">
    <property type="component" value="Unassembled WGS sequence"/>
</dbReference>
<feature type="transmembrane region" description="Helical" evidence="1">
    <location>
        <begin position="289"/>
        <end position="309"/>
    </location>
</feature>
<dbReference type="InterPro" id="IPR019425">
    <property type="entry name" value="7TM_GPCR_serpentine_rcpt_Srt"/>
</dbReference>
<comment type="caution">
    <text evidence="2">The sequence shown here is derived from an EMBL/GenBank/DDBJ whole genome shotgun (WGS) entry which is preliminary data.</text>
</comment>
<feature type="transmembrane region" description="Helical" evidence="1">
    <location>
        <begin position="223"/>
        <end position="246"/>
    </location>
</feature>
<reference evidence="3" key="1">
    <citation type="journal article" date="2015" name="Nat. Genet.">
        <title>The genome and transcriptome of the zoonotic hookworm Ancylostoma ceylanicum identify infection-specific gene families.</title>
        <authorList>
            <person name="Schwarz E.M."/>
            <person name="Hu Y."/>
            <person name="Antoshechkin I."/>
            <person name="Miller M.M."/>
            <person name="Sternberg P.W."/>
            <person name="Aroian R.V."/>
        </authorList>
    </citation>
    <scope>NUCLEOTIDE SEQUENCE</scope>
    <source>
        <strain evidence="3">HY135</strain>
    </source>
</reference>
<keyword evidence="3" id="KW-1185">Reference proteome</keyword>
<evidence type="ECO:0000256" key="1">
    <source>
        <dbReference type="SAM" id="Phobius"/>
    </source>
</evidence>
<dbReference type="Pfam" id="PF10321">
    <property type="entry name" value="7TM_GPCR_Srt"/>
    <property type="match status" value="1"/>
</dbReference>
<feature type="transmembrane region" description="Helical" evidence="1">
    <location>
        <begin position="92"/>
        <end position="121"/>
    </location>
</feature>
<gene>
    <name evidence="2" type="primary">Acey_s0336.g2884</name>
    <name evidence="2" type="ORF">Y032_0336g2884</name>
</gene>
<sequence>MKPVFTADERWCLYSTSSAVHLELTRKLEGVPMATSEYDDQRELANLSFYNRSSDTTLHIAGSINCFTSLLFFISYTIYLKILLGVQKMEKSLYILSIINSIFDMVQLVCHFYSGVILILAVECGPKRIDQVFGSFLSSSWIQTTVNITHFTLLRMFIVLSPIAVRKVYKRPHAVIVPGVGIFLVALVIENSPWAAFLFEPASFTWFFDDERVLSSVLDYSDLVLTIMYLSASVLSYAVIVTKILINIGGRRETKITIQAIIYCSYTSCTFIFWVFIDPIVVYTPAPLFLSNYLWLIWNGLNPTLEIVFNRRIRMKYAQVLCCRKKKTRADDIHIDGVKRAFTITSANFSAY</sequence>
<keyword evidence="1" id="KW-0472">Membrane</keyword>
<organism evidence="2 3">
    <name type="scientific">Ancylostoma ceylanicum</name>
    <dbReference type="NCBI Taxonomy" id="53326"/>
    <lineage>
        <taxon>Eukaryota</taxon>
        <taxon>Metazoa</taxon>
        <taxon>Ecdysozoa</taxon>
        <taxon>Nematoda</taxon>
        <taxon>Chromadorea</taxon>
        <taxon>Rhabditida</taxon>
        <taxon>Rhabditina</taxon>
        <taxon>Rhabditomorpha</taxon>
        <taxon>Strongyloidea</taxon>
        <taxon>Ancylostomatidae</taxon>
        <taxon>Ancylostomatinae</taxon>
        <taxon>Ancylostoma</taxon>
    </lineage>
</organism>
<dbReference type="SUPFAM" id="SSF81321">
    <property type="entry name" value="Family A G protein-coupled receptor-like"/>
    <property type="match status" value="1"/>
</dbReference>
<dbReference type="AlphaFoldDB" id="A0A016RYF7"/>
<feature type="transmembrane region" description="Helical" evidence="1">
    <location>
        <begin position="58"/>
        <end position="80"/>
    </location>
</feature>
<dbReference type="Gene3D" id="1.20.1070.10">
    <property type="entry name" value="Rhodopsin 7-helix transmembrane proteins"/>
    <property type="match status" value="1"/>
</dbReference>
<evidence type="ECO:0000313" key="3">
    <source>
        <dbReference type="Proteomes" id="UP000024635"/>
    </source>
</evidence>